<dbReference type="InterPro" id="IPR015001">
    <property type="entry name" value="DUF1850"/>
</dbReference>
<dbReference type="EMBL" id="CP121694">
    <property type="protein sequence ID" value="WRO23340.1"/>
    <property type="molecule type" value="Genomic_DNA"/>
</dbReference>
<dbReference type="RefSeq" id="WP_366922724.1">
    <property type="nucleotide sequence ID" value="NZ_CP121694.1"/>
</dbReference>
<evidence type="ECO:0000313" key="1">
    <source>
        <dbReference type="EMBL" id="WRO23340.1"/>
    </source>
</evidence>
<reference evidence="1 2" key="1">
    <citation type="submission" date="2023-04" db="EMBL/GenBank/DDBJ databases">
        <authorList>
            <person name="Hsu D."/>
        </authorList>
    </citation>
    <scope>NUCLEOTIDE SEQUENCE [LARGE SCALE GENOMIC DNA]</scope>
    <source>
        <strain evidence="1 2">MK1</strain>
    </source>
</reference>
<dbReference type="AlphaFoldDB" id="A0AAU0USL5"/>
<keyword evidence="2" id="KW-1185">Reference proteome</keyword>
<evidence type="ECO:0000313" key="2">
    <source>
        <dbReference type="Proteomes" id="UP001329915"/>
    </source>
</evidence>
<name>A0AAU0USL5_9FIRM</name>
<organism evidence="1 2">
    <name type="scientific">Metallumcola ferriviriculae</name>
    <dbReference type="NCBI Taxonomy" id="3039180"/>
    <lineage>
        <taxon>Bacteria</taxon>
        <taxon>Bacillati</taxon>
        <taxon>Bacillota</taxon>
        <taxon>Clostridia</taxon>
        <taxon>Neomoorellales</taxon>
        <taxon>Desulfitibacteraceae</taxon>
        <taxon>Metallumcola</taxon>
    </lineage>
</organism>
<sequence length="173" mass="20132">MDKNLMSTLRGAHSLKTAILLILVLLAPLYFTLSQYTVFSIRNHDTGKIIYQKALRISDVFRLHYIHSVTNQPVDEYFYVKNHHTLGMKEMHYDSFGANLPVGPEKLRNETTHFSKEEDYYKVTYENREFELVPLRVGQVVANHTLIFSDQHRMPFLDIAPGGAYVEFYVSPF</sequence>
<gene>
    <name evidence="1" type="ORF">MFMK1_003198</name>
</gene>
<protein>
    <submittedName>
        <fullName evidence="1">DUF1850 domain-containing protein</fullName>
    </submittedName>
</protein>
<accession>A0AAU0USL5</accession>
<dbReference type="KEGG" id="dbc:MFMK1_003198"/>
<dbReference type="Proteomes" id="UP001329915">
    <property type="component" value="Chromosome"/>
</dbReference>
<proteinExistence type="predicted"/>
<dbReference type="Pfam" id="PF08905">
    <property type="entry name" value="DUF1850"/>
    <property type="match status" value="1"/>
</dbReference>